<name>A0A9N9HGN5_9GLOM</name>
<proteinExistence type="predicted"/>
<dbReference type="EMBL" id="CAJVPY010007939">
    <property type="protein sequence ID" value="CAG8689089.1"/>
    <property type="molecule type" value="Genomic_DNA"/>
</dbReference>
<dbReference type="AlphaFoldDB" id="A0A9N9HGN5"/>
<organism evidence="1 2">
    <name type="scientific">Dentiscutata erythropus</name>
    <dbReference type="NCBI Taxonomy" id="1348616"/>
    <lineage>
        <taxon>Eukaryota</taxon>
        <taxon>Fungi</taxon>
        <taxon>Fungi incertae sedis</taxon>
        <taxon>Mucoromycota</taxon>
        <taxon>Glomeromycotina</taxon>
        <taxon>Glomeromycetes</taxon>
        <taxon>Diversisporales</taxon>
        <taxon>Gigasporaceae</taxon>
        <taxon>Dentiscutata</taxon>
    </lineage>
</organism>
<accession>A0A9N9HGN5</accession>
<evidence type="ECO:0000313" key="2">
    <source>
        <dbReference type="Proteomes" id="UP000789405"/>
    </source>
</evidence>
<protein>
    <submittedName>
        <fullName evidence="1">26663_t:CDS:1</fullName>
    </submittedName>
</protein>
<reference evidence="1" key="1">
    <citation type="submission" date="2021-06" db="EMBL/GenBank/DDBJ databases">
        <authorList>
            <person name="Kallberg Y."/>
            <person name="Tangrot J."/>
            <person name="Rosling A."/>
        </authorList>
    </citation>
    <scope>NUCLEOTIDE SEQUENCE</scope>
    <source>
        <strain evidence="1">MA453B</strain>
    </source>
</reference>
<evidence type="ECO:0000313" key="1">
    <source>
        <dbReference type="EMBL" id="CAG8689089.1"/>
    </source>
</evidence>
<gene>
    <name evidence="1" type="ORF">DERYTH_LOCUS12253</name>
</gene>
<comment type="caution">
    <text evidence="1">The sequence shown here is derived from an EMBL/GenBank/DDBJ whole genome shotgun (WGS) entry which is preliminary data.</text>
</comment>
<keyword evidence="2" id="KW-1185">Reference proteome</keyword>
<sequence>MWILVEVLLKYVTPWGYLLDGGGTNDNRSWKVHHIEDAVKSYSFTASLTWGRLFSSHHPKYAASVVRYPFEILVEV</sequence>
<dbReference type="Proteomes" id="UP000789405">
    <property type="component" value="Unassembled WGS sequence"/>
</dbReference>